<keyword evidence="4 8" id="KW-0521">NADP</keyword>
<dbReference type="InterPro" id="IPR036291">
    <property type="entry name" value="NAD(P)-bd_dom_sf"/>
</dbReference>
<evidence type="ECO:0000256" key="6">
    <source>
        <dbReference type="ARBA" id="ARBA00023141"/>
    </source>
</evidence>
<comment type="caution">
    <text evidence="12">The sequence shown here is derived from an EMBL/GenBank/DDBJ whole genome shotgun (WGS) entry which is preliminary data.</text>
</comment>
<dbReference type="RefSeq" id="WP_169809700.1">
    <property type="nucleotide sequence ID" value="NZ_BDCO01000003.1"/>
</dbReference>
<feature type="binding site" evidence="8">
    <location>
        <position position="98"/>
    </location>
    <ligand>
        <name>NADP(+)</name>
        <dbReference type="ChEBI" id="CHEBI:58349"/>
    </ligand>
</feature>
<dbReference type="InterPro" id="IPR013708">
    <property type="entry name" value="Shikimate_DH-bd_N"/>
</dbReference>
<feature type="binding site" evidence="8">
    <location>
        <position position="107"/>
    </location>
    <ligand>
        <name>shikimate</name>
        <dbReference type="ChEBI" id="CHEBI:36208"/>
    </ligand>
</feature>
<evidence type="ECO:0000313" key="12">
    <source>
        <dbReference type="EMBL" id="GAT35094.1"/>
    </source>
</evidence>
<comment type="subunit">
    <text evidence="8">Homodimer.</text>
</comment>
<dbReference type="GO" id="GO:0050661">
    <property type="term" value="F:NADP binding"/>
    <property type="evidence" value="ECO:0007669"/>
    <property type="project" value="InterPro"/>
</dbReference>
<dbReference type="EMBL" id="BDCO01000003">
    <property type="protein sequence ID" value="GAT35094.1"/>
    <property type="molecule type" value="Genomic_DNA"/>
</dbReference>
<feature type="domain" description="SDH C-terminal" evidence="11">
    <location>
        <begin position="274"/>
        <end position="304"/>
    </location>
</feature>
<dbReference type="CDD" id="cd01065">
    <property type="entry name" value="NAD_bind_Shikimate_DH"/>
    <property type="match status" value="1"/>
</dbReference>
<comment type="similarity">
    <text evidence="8">Belongs to the shikimate dehydrogenase family.</text>
</comment>
<dbReference type="InterPro" id="IPR011342">
    <property type="entry name" value="Shikimate_DH"/>
</dbReference>
<accession>A0A146GEI6</accession>
<dbReference type="Gene3D" id="3.40.50.10860">
    <property type="entry name" value="Leucine Dehydrogenase, chain A, domain 1"/>
    <property type="match status" value="1"/>
</dbReference>
<dbReference type="SUPFAM" id="SSF51735">
    <property type="entry name" value="NAD(P)-binding Rossmann-fold domains"/>
    <property type="match status" value="1"/>
</dbReference>
<feature type="binding site" evidence="8">
    <location>
        <begin position="35"/>
        <end position="37"/>
    </location>
    <ligand>
        <name>shikimate</name>
        <dbReference type="ChEBI" id="CHEBI:36208"/>
    </ligand>
</feature>
<keyword evidence="6 8" id="KW-0057">Aromatic amino acid biosynthesis</keyword>
<dbReference type="InterPro" id="IPR006151">
    <property type="entry name" value="Shikm_DH/Glu-tRNA_Rdtase"/>
</dbReference>
<evidence type="ECO:0000256" key="4">
    <source>
        <dbReference type="ARBA" id="ARBA00022857"/>
    </source>
</evidence>
<evidence type="ECO:0000256" key="3">
    <source>
        <dbReference type="ARBA" id="ARBA00022605"/>
    </source>
</evidence>
<dbReference type="NCBIfam" id="TIGR00507">
    <property type="entry name" value="aroE"/>
    <property type="match status" value="1"/>
</dbReference>
<dbReference type="UniPathway" id="UPA00053">
    <property type="reaction ID" value="UER00087"/>
</dbReference>
<feature type="binding site" evidence="8">
    <location>
        <begin position="172"/>
        <end position="177"/>
    </location>
    <ligand>
        <name>NADP(+)</name>
        <dbReference type="ChEBI" id="CHEBI:58349"/>
    </ligand>
</feature>
<dbReference type="InterPro" id="IPR041121">
    <property type="entry name" value="SDH_C"/>
</dbReference>
<evidence type="ECO:0000256" key="8">
    <source>
        <dbReference type="HAMAP-Rule" id="MF_00222"/>
    </source>
</evidence>
<gene>
    <name evidence="8" type="primary">aroE</name>
    <name evidence="12" type="ORF">TSACC_3155</name>
</gene>
<dbReference type="STRING" id="690879.TSACC_3155"/>
<dbReference type="SUPFAM" id="SSF53223">
    <property type="entry name" value="Aminoacid dehydrogenase-like, N-terminal domain"/>
    <property type="match status" value="1"/>
</dbReference>
<dbReference type="GO" id="GO:0005829">
    <property type="term" value="C:cytosol"/>
    <property type="evidence" value="ECO:0007669"/>
    <property type="project" value="TreeGrafter"/>
</dbReference>
<organism evidence="12 13">
    <name type="scientific">Terrimicrobium sacchariphilum</name>
    <dbReference type="NCBI Taxonomy" id="690879"/>
    <lineage>
        <taxon>Bacteria</taxon>
        <taxon>Pseudomonadati</taxon>
        <taxon>Verrucomicrobiota</taxon>
        <taxon>Terrimicrobiia</taxon>
        <taxon>Terrimicrobiales</taxon>
        <taxon>Terrimicrobiaceae</taxon>
        <taxon>Terrimicrobium</taxon>
    </lineage>
</organism>
<evidence type="ECO:0000259" key="9">
    <source>
        <dbReference type="Pfam" id="PF01488"/>
    </source>
</evidence>
<evidence type="ECO:0000256" key="1">
    <source>
        <dbReference type="ARBA" id="ARBA00004871"/>
    </source>
</evidence>
<proteinExistence type="inferred from homology"/>
<feature type="binding site" evidence="8">
    <location>
        <position position="251"/>
    </location>
    <ligand>
        <name>NADP(+)</name>
        <dbReference type="ChEBI" id="CHEBI:58349"/>
    </ligand>
</feature>
<dbReference type="InterPro" id="IPR022893">
    <property type="entry name" value="Shikimate_DH_fam"/>
</dbReference>
<feature type="active site" description="Proton acceptor" evidence="8">
    <location>
        <position position="86"/>
    </location>
</feature>
<keyword evidence="5 8" id="KW-0560">Oxidoreductase</keyword>
<feature type="binding site" evidence="8">
    <location>
        <position position="281"/>
    </location>
    <ligand>
        <name>shikimate</name>
        <dbReference type="ChEBI" id="CHEBI:36208"/>
    </ligand>
</feature>
<comment type="caution">
    <text evidence="8">Lacks conserved residue(s) required for the propagation of feature annotation.</text>
</comment>
<dbReference type="Gene3D" id="3.40.50.720">
    <property type="entry name" value="NAD(P)-binding Rossmann-like Domain"/>
    <property type="match status" value="1"/>
</dbReference>
<sequence length="306" mass="32617">MTQDIYTLSDLQSGALQKLEPPARLSVFGDPVAHSKSPGFHNAALKACGIAAQYVKIHVTPDQAAEAFRALPAAGFLGTNVTIPHKAIALATVDEADEYARQSGAVNTVVVDGGKLLGFNTDGPGLVRALREEFFVDLRDLRVLLLGAGGGAGRAIAVQCAREGCERLVLANRTVEKARELATELSPYFRSDRLIGPAERIQAISLDESALRSQIEQVDLVINATSVGMKRSDPPVIPAHLLTANLLVYDTVYAAGRSRLLEDAQAAGARTANGMSMLLHQGALSFEIWFNRPAPIEAMRAALLSP</sequence>
<dbReference type="FunCoup" id="A0A146GEI6">
    <property type="interactions" value="172"/>
</dbReference>
<evidence type="ECO:0000256" key="7">
    <source>
        <dbReference type="ARBA" id="ARBA00049442"/>
    </source>
</evidence>
<dbReference type="GO" id="GO:0019632">
    <property type="term" value="P:shikimate metabolic process"/>
    <property type="evidence" value="ECO:0007669"/>
    <property type="project" value="InterPro"/>
</dbReference>
<keyword evidence="13" id="KW-1185">Reference proteome</keyword>
<evidence type="ECO:0000256" key="5">
    <source>
        <dbReference type="ARBA" id="ARBA00023002"/>
    </source>
</evidence>
<feature type="binding site" evidence="8">
    <location>
        <position position="253"/>
    </location>
    <ligand>
        <name>shikimate</name>
        <dbReference type="ChEBI" id="CHEBI:36208"/>
    </ligand>
</feature>
<dbReference type="Pfam" id="PF01488">
    <property type="entry name" value="Shikimate_DH"/>
    <property type="match status" value="1"/>
</dbReference>
<dbReference type="EC" id="1.1.1.25" evidence="2 8"/>
<keyword evidence="3 8" id="KW-0028">Amino-acid biosynthesis</keyword>
<dbReference type="AlphaFoldDB" id="A0A146GEI6"/>
<feature type="domain" description="Shikimate dehydrogenase substrate binding N-terminal" evidence="10">
    <location>
        <begin position="27"/>
        <end position="109"/>
    </location>
</feature>
<evidence type="ECO:0000256" key="2">
    <source>
        <dbReference type="ARBA" id="ARBA00012962"/>
    </source>
</evidence>
<protein>
    <recommendedName>
        <fullName evidence="2 8">Shikimate dehydrogenase (NADP(+))</fullName>
        <shortName evidence="8">SDH</shortName>
        <ecNumber evidence="2 8">1.1.1.25</ecNumber>
    </recommendedName>
</protein>
<dbReference type="GO" id="GO:0009073">
    <property type="term" value="P:aromatic amino acid family biosynthetic process"/>
    <property type="evidence" value="ECO:0007669"/>
    <property type="project" value="UniProtKB-KW"/>
</dbReference>
<dbReference type="GO" id="GO:0008652">
    <property type="term" value="P:amino acid biosynthetic process"/>
    <property type="evidence" value="ECO:0007669"/>
    <property type="project" value="UniProtKB-KW"/>
</dbReference>
<name>A0A146GEI6_TERSA</name>
<feature type="binding site" evidence="8">
    <location>
        <position position="274"/>
    </location>
    <ligand>
        <name>NADP(+)</name>
        <dbReference type="ChEBI" id="CHEBI:58349"/>
    </ligand>
</feature>
<comment type="function">
    <text evidence="8">Involved in the biosynthesis of the chorismate, which leads to the biosynthesis of aromatic amino acids. Catalyzes the reversible NADPH linked reduction of 3-dehydroshikimate (DHSA) to yield shikimate (SA).</text>
</comment>
<feature type="binding site" evidence="8">
    <location>
        <position position="122"/>
    </location>
    <ligand>
        <name>shikimate</name>
        <dbReference type="ChEBI" id="CHEBI:36208"/>
    </ligand>
</feature>
<comment type="pathway">
    <text evidence="1 8">Metabolic intermediate biosynthesis; chorismate biosynthesis; chorismate from D-erythrose 4-phosphate and phosphoenolpyruvate: step 4/7.</text>
</comment>
<dbReference type="GO" id="GO:0004764">
    <property type="term" value="F:shikimate 3-dehydrogenase (NADP+) activity"/>
    <property type="evidence" value="ECO:0007669"/>
    <property type="project" value="UniProtKB-UniRule"/>
</dbReference>
<dbReference type="Pfam" id="PF18317">
    <property type="entry name" value="SDH_C"/>
    <property type="match status" value="1"/>
</dbReference>
<evidence type="ECO:0000259" key="10">
    <source>
        <dbReference type="Pfam" id="PF08501"/>
    </source>
</evidence>
<dbReference type="GO" id="GO:0009423">
    <property type="term" value="P:chorismate biosynthetic process"/>
    <property type="evidence" value="ECO:0007669"/>
    <property type="project" value="UniProtKB-UniRule"/>
</dbReference>
<dbReference type="InParanoid" id="A0A146GEI6"/>
<evidence type="ECO:0000259" key="11">
    <source>
        <dbReference type="Pfam" id="PF18317"/>
    </source>
</evidence>
<dbReference type="PANTHER" id="PTHR21089">
    <property type="entry name" value="SHIKIMATE DEHYDROGENASE"/>
    <property type="match status" value="1"/>
</dbReference>
<reference evidence="13" key="1">
    <citation type="journal article" date="2017" name="Genome Announc.">
        <title>Draft Genome Sequence of Terrimicrobium sacchariphilum NM-5T, a Facultative Anaerobic Soil Bacterium of the Class Spartobacteria.</title>
        <authorList>
            <person name="Qiu Y.L."/>
            <person name="Tourlousse D.M."/>
            <person name="Matsuura N."/>
            <person name="Ohashi A."/>
            <person name="Sekiguchi Y."/>
        </authorList>
    </citation>
    <scope>NUCLEOTIDE SEQUENCE [LARGE SCALE GENOMIC DNA]</scope>
    <source>
        <strain evidence="13">NM-5</strain>
    </source>
</reference>
<feature type="domain" description="Quinate/shikimate 5-dehydrogenase/glutamyl-tRNA reductase" evidence="9">
    <location>
        <begin position="132"/>
        <end position="226"/>
    </location>
</feature>
<dbReference type="Pfam" id="PF08501">
    <property type="entry name" value="Shikimate_dh_N"/>
    <property type="match status" value="1"/>
</dbReference>
<evidence type="ECO:0000313" key="13">
    <source>
        <dbReference type="Proteomes" id="UP000076023"/>
    </source>
</evidence>
<comment type="catalytic activity">
    <reaction evidence="7 8">
        <text>shikimate + NADP(+) = 3-dehydroshikimate + NADPH + H(+)</text>
        <dbReference type="Rhea" id="RHEA:17737"/>
        <dbReference type="ChEBI" id="CHEBI:15378"/>
        <dbReference type="ChEBI" id="CHEBI:16630"/>
        <dbReference type="ChEBI" id="CHEBI:36208"/>
        <dbReference type="ChEBI" id="CHEBI:57783"/>
        <dbReference type="ChEBI" id="CHEBI:58349"/>
        <dbReference type="EC" id="1.1.1.25"/>
    </reaction>
</comment>
<dbReference type="HAMAP" id="MF_00222">
    <property type="entry name" value="Shikimate_DH_AroE"/>
    <property type="match status" value="1"/>
</dbReference>
<feature type="binding site" evidence="8">
    <location>
        <position position="82"/>
    </location>
    <ligand>
        <name>shikimate</name>
        <dbReference type="ChEBI" id="CHEBI:36208"/>
    </ligand>
</feature>
<dbReference type="PANTHER" id="PTHR21089:SF1">
    <property type="entry name" value="BIFUNCTIONAL 3-DEHYDROQUINATE DEHYDRATASE_SHIKIMATE DEHYDROGENASE, CHLOROPLASTIC"/>
    <property type="match status" value="1"/>
</dbReference>
<dbReference type="Proteomes" id="UP000076023">
    <property type="component" value="Unassembled WGS sequence"/>
</dbReference>
<dbReference type="InterPro" id="IPR046346">
    <property type="entry name" value="Aminoacid_DH-like_N_sf"/>
</dbReference>